<comment type="caution">
    <text evidence="17">The sequence shown here is derived from an EMBL/GenBank/DDBJ whole genome shotgun (WGS) entry which is preliminary data.</text>
</comment>
<evidence type="ECO:0000256" key="4">
    <source>
        <dbReference type="ARBA" id="ARBA00010871"/>
    </source>
</evidence>
<dbReference type="EMBL" id="JAPDNS010000001">
    <property type="protein sequence ID" value="MCW3484392.1"/>
    <property type="molecule type" value="Genomic_DNA"/>
</dbReference>
<comment type="cofactor">
    <cofactor evidence="2">
        <name>Mg(2+)</name>
        <dbReference type="ChEBI" id="CHEBI:18420"/>
    </cofactor>
</comment>
<dbReference type="InterPro" id="IPR000291">
    <property type="entry name" value="D-Ala_lig_Van_CS"/>
</dbReference>
<dbReference type="RefSeq" id="WP_264729976.1">
    <property type="nucleotide sequence ID" value="NZ_JAPDNR010000001.1"/>
</dbReference>
<keyword evidence="6 14" id="KW-0963">Cytoplasm</keyword>
<evidence type="ECO:0000256" key="10">
    <source>
        <dbReference type="ARBA" id="ARBA00022960"/>
    </source>
</evidence>
<organism evidence="17 18">
    <name type="scientific">Chitinophaga nivalis</name>
    <dbReference type="NCBI Taxonomy" id="2991709"/>
    <lineage>
        <taxon>Bacteria</taxon>
        <taxon>Pseudomonadati</taxon>
        <taxon>Bacteroidota</taxon>
        <taxon>Chitinophagia</taxon>
        <taxon>Chitinophagales</taxon>
        <taxon>Chitinophagaceae</taxon>
        <taxon>Chitinophaga</taxon>
    </lineage>
</organism>
<dbReference type="InterPro" id="IPR013815">
    <property type="entry name" value="ATP_grasp_subdomain_1"/>
</dbReference>
<dbReference type="PANTHER" id="PTHR23132:SF23">
    <property type="entry name" value="D-ALANINE--D-ALANINE LIGASE B"/>
    <property type="match status" value="1"/>
</dbReference>
<dbReference type="Pfam" id="PF01820">
    <property type="entry name" value="Dala_Dala_lig_N"/>
    <property type="match status" value="1"/>
</dbReference>
<dbReference type="Gene3D" id="3.30.1490.20">
    <property type="entry name" value="ATP-grasp fold, A domain"/>
    <property type="match status" value="1"/>
</dbReference>
<dbReference type="InterPro" id="IPR005905">
    <property type="entry name" value="D_ala_D_ala"/>
</dbReference>
<evidence type="ECO:0000256" key="14">
    <source>
        <dbReference type="HAMAP-Rule" id="MF_00047"/>
    </source>
</evidence>
<keyword evidence="7 14" id="KW-0436">Ligase</keyword>
<sequence>MKPLKIAVLFGGTSQERDVSIASGTQVIKALRELGHTVISVDTARGPLDAAAEDKLFATSVGDIPPDNAALAALGHDLHQAISSPLLSDIDVCFLALHGGTGEDGTIQAILSAAGFAFTGSLQLPSGLALDKDLSKRLFTVAGIPTPSWTMVPPNIQDLKLPSAFPIVIKPNFQGSTVGLSVVRNEQELFAAVELARQYGAEILLEEYIPGRELSVGVLDNQALSVGEIFLESDIIFDYETKYSGAAKEKFPADIPAAIEQEAKRLAVAVHQALKLKGYSRSDFRLDKDGQLWCLEVNTLPGMTKTSLFPQSAAAAGIDFSSLCEKICLLALEQQ</sequence>
<dbReference type="Pfam" id="PF07478">
    <property type="entry name" value="Dala_Dala_lig_C"/>
    <property type="match status" value="1"/>
</dbReference>
<dbReference type="InterPro" id="IPR011127">
    <property type="entry name" value="Dala_Dala_lig_N"/>
</dbReference>
<dbReference type="EC" id="6.3.2.4" evidence="5 14"/>
<dbReference type="NCBIfam" id="NF002378">
    <property type="entry name" value="PRK01372.1"/>
    <property type="match status" value="1"/>
</dbReference>
<comment type="subcellular location">
    <subcellularLocation>
        <location evidence="3 14">Cytoplasm</location>
    </subcellularLocation>
</comment>
<dbReference type="InterPro" id="IPR011761">
    <property type="entry name" value="ATP-grasp"/>
</dbReference>
<proteinExistence type="inferred from homology"/>
<evidence type="ECO:0000256" key="13">
    <source>
        <dbReference type="ARBA" id="ARBA00047614"/>
    </source>
</evidence>
<dbReference type="Proteomes" id="UP001207742">
    <property type="component" value="Unassembled WGS sequence"/>
</dbReference>
<evidence type="ECO:0000256" key="2">
    <source>
        <dbReference type="ARBA" id="ARBA00001946"/>
    </source>
</evidence>
<dbReference type="InterPro" id="IPR011095">
    <property type="entry name" value="Dala_Dala_lig_C"/>
</dbReference>
<dbReference type="Gene3D" id="3.40.50.20">
    <property type="match status" value="1"/>
</dbReference>
<keyword evidence="8 15" id="KW-0547">Nucleotide-binding</keyword>
<evidence type="ECO:0000256" key="8">
    <source>
        <dbReference type="ARBA" id="ARBA00022741"/>
    </source>
</evidence>
<dbReference type="SUPFAM" id="SSF56059">
    <property type="entry name" value="Glutathione synthetase ATP-binding domain-like"/>
    <property type="match status" value="1"/>
</dbReference>
<evidence type="ECO:0000259" key="16">
    <source>
        <dbReference type="PROSITE" id="PS50975"/>
    </source>
</evidence>
<evidence type="ECO:0000313" key="17">
    <source>
        <dbReference type="EMBL" id="MCW3484392.1"/>
    </source>
</evidence>
<reference evidence="17 18" key="1">
    <citation type="submission" date="2022-10" db="EMBL/GenBank/DDBJ databases">
        <title>Chitinophaga nivalis PC15 sp. nov., isolated from Pyeongchang county, South Korea.</title>
        <authorList>
            <person name="Trinh H.N."/>
        </authorList>
    </citation>
    <scope>NUCLEOTIDE SEQUENCE [LARGE SCALE GENOMIC DNA]</scope>
    <source>
        <strain evidence="17 18">PC14</strain>
    </source>
</reference>
<comment type="function">
    <text evidence="14">Cell wall formation.</text>
</comment>
<dbReference type="PIRSF" id="PIRSF039102">
    <property type="entry name" value="Ddl/VanB"/>
    <property type="match status" value="1"/>
</dbReference>
<keyword evidence="18" id="KW-1185">Reference proteome</keyword>
<feature type="domain" description="ATP-grasp" evidence="16">
    <location>
        <begin position="136"/>
        <end position="329"/>
    </location>
</feature>
<dbReference type="PROSITE" id="PS00843">
    <property type="entry name" value="DALA_DALA_LIGASE_1"/>
    <property type="match status" value="1"/>
</dbReference>
<evidence type="ECO:0000256" key="1">
    <source>
        <dbReference type="ARBA" id="ARBA00001936"/>
    </source>
</evidence>
<dbReference type="GO" id="GO:0016874">
    <property type="term" value="F:ligase activity"/>
    <property type="evidence" value="ECO:0007669"/>
    <property type="project" value="UniProtKB-KW"/>
</dbReference>
<keyword evidence="12 14" id="KW-0961">Cell wall biogenesis/degradation</keyword>
<keyword evidence="10 14" id="KW-0133">Cell shape</keyword>
<evidence type="ECO:0000256" key="15">
    <source>
        <dbReference type="PROSITE-ProRule" id="PRU00409"/>
    </source>
</evidence>
<evidence type="ECO:0000256" key="12">
    <source>
        <dbReference type="ARBA" id="ARBA00023316"/>
    </source>
</evidence>
<comment type="similarity">
    <text evidence="4 14">Belongs to the D-alanine--D-alanine ligase family.</text>
</comment>
<keyword evidence="9 15" id="KW-0067">ATP-binding</keyword>
<dbReference type="SUPFAM" id="SSF52440">
    <property type="entry name" value="PreATP-grasp domain"/>
    <property type="match status" value="1"/>
</dbReference>
<dbReference type="Gene3D" id="3.30.470.20">
    <property type="entry name" value="ATP-grasp fold, B domain"/>
    <property type="match status" value="1"/>
</dbReference>
<dbReference type="PROSITE" id="PS50975">
    <property type="entry name" value="ATP_GRASP"/>
    <property type="match status" value="1"/>
</dbReference>
<comment type="cofactor">
    <cofactor evidence="1">
        <name>Mn(2+)</name>
        <dbReference type="ChEBI" id="CHEBI:29035"/>
    </cofactor>
</comment>
<dbReference type="HAMAP" id="MF_00047">
    <property type="entry name" value="Dala_Dala_lig"/>
    <property type="match status" value="1"/>
</dbReference>
<accession>A0ABT3IKA4</accession>
<evidence type="ECO:0000256" key="11">
    <source>
        <dbReference type="ARBA" id="ARBA00022984"/>
    </source>
</evidence>
<comment type="pathway">
    <text evidence="14">Cell wall biogenesis; peptidoglycan biosynthesis.</text>
</comment>
<keyword evidence="11 14" id="KW-0573">Peptidoglycan synthesis</keyword>
<evidence type="ECO:0000313" key="18">
    <source>
        <dbReference type="Proteomes" id="UP001207742"/>
    </source>
</evidence>
<name>A0ABT3IKA4_9BACT</name>
<dbReference type="NCBIfam" id="TIGR01205">
    <property type="entry name" value="D_ala_D_alaTIGR"/>
    <property type="match status" value="1"/>
</dbReference>
<evidence type="ECO:0000256" key="7">
    <source>
        <dbReference type="ARBA" id="ARBA00022598"/>
    </source>
</evidence>
<evidence type="ECO:0000256" key="3">
    <source>
        <dbReference type="ARBA" id="ARBA00004496"/>
    </source>
</evidence>
<dbReference type="PROSITE" id="PS00844">
    <property type="entry name" value="DALA_DALA_LIGASE_2"/>
    <property type="match status" value="1"/>
</dbReference>
<evidence type="ECO:0000256" key="9">
    <source>
        <dbReference type="ARBA" id="ARBA00022840"/>
    </source>
</evidence>
<dbReference type="InterPro" id="IPR016185">
    <property type="entry name" value="PreATP-grasp_dom_sf"/>
</dbReference>
<comment type="catalytic activity">
    <reaction evidence="13 14">
        <text>2 D-alanine + ATP = D-alanyl-D-alanine + ADP + phosphate + H(+)</text>
        <dbReference type="Rhea" id="RHEA:11224"/>
        <dbReference type="ChEBI" id="CHEBI:15378"/>
        <dbReference type="ChEBI" id="CHEBI:30616"/>
        <dbReference type="ChEBI" id="CHEBI:43474"/>
        <dbReference type="ChEBI" id="CHEBI:57416"/>
        <dbReference type="ChEBI" id="CHEBI:57822"/>
        <dbReference type="ChEBI" id="CHEBI:456216"/>
        <dbReference type="EC" id="6.3.2.4"/>
    </reaction>
</comment>
<evidence type="ECO:0000256" key="6">
    <source>
        <dbReference type="ARBA" id="ARBA00022490"/>
    </source>
</evidence>
<dbReference type="PANTHER" id="PTHR23132">
    <property type="entry name" value="D-ALANINE--D-ALANINE LIGASE"/>
    <property type="match status" value="1"/>
</dbReference>
<evidence type="ECO:0000256" key="5">
    <source>
        <dbReference type="ARBA" id="ARBA00012216"/>
    </source>
</evidence>
<protein>
    <recommendedName>
        <fullName evidence="5 14">D-alanine--D-alanine ligase</fullName>
        <ecNumber evidence="5 14">6.3.2.4</ecNumber>
    </recommendedName>
    <alternativeName>
        <fullName evidence="14">D-Ala-D-Ala ligase</fullName>
    </alternativeName>
    <alternativeName>
        <fullName evidence="14">D-alanylalanine synthetase</fullName>
    </alternativeName>
</protein>
<gene>
    <name evidence="14" type="primary">ddl</name>
    <name evidence="17" type="ORF">OL497_10835</name>
</gene>